<keyword evidence="5" id="KW-0653">Protein transport</keyword>
<dbReference type="GO" id="GO:0005797">
    <property type="term" value="C:Golgi medial cisterna"/>
    <property type="evidence" value="ECO:0007669"/>
    <property type="project" value="TreeGrafter"/>
</dbReference>
<dbReference type="GO" id="GO:0048219">
    <property type="term" value="P:inter-Golgi cisterna vesicle-mediated transport"/>
    <property type="evidence" value="ECO:0007669"/>
    <property type="project" value="TreeGrafter"/>
</dbReference>
<feature type="coiled-coil region" evidence="9">
    <location>
        <begin position="39"/>
        <end position="66"/>
    </location>
</feature>
<keyword evidence="8 10" id="KW-0472">Membrane</keyword>
<dbReference type="GO" id="GO:0000139">
    <property type="term" value="C:Golgi membrane"/>
    <property type="evidence" value="ECO:0007669"/>
    <property type="project" value="UniProtKB-SubCell"/>
</dbReference>
<dbReference type="Pfam" id="PF12352">
    <property type="entry name" value="V-SNARE_C"/>
    <property type="match status" value="1"/>
</dbReference>
<dbReference type="GO" id="GO:0006888">
    <property type="term" value="P:endoplasmic reticulum to Golgi vesicle-mediated transport"/>
    <property type="evidence" value="ECO:0007669"/>
    <property type="project" value="InterPro"/>
</dbReference>
<dbReference type="GO" id="GO:0031201">
    <property type="term" value="C:SNARE complex"/>
    <property type="evidence" value="ECO:0007669"/>
    <property type="project" value="TreeGrafter"/>
</dbReference>
<evidence type="ECO:0000256" key="1">
    <source>
        <dbReference type="ARBA" id="ARBA00004409"/>
    </source>
</evidence>
<evidence type="ECO:0000256" key="7">
    <source>
        <dbReference type="ARBA" id="ARBA00023034"/>
    </source>
</evidence>
<comment type="caution">
    <text evidence="11">The sequence shown here is derived from an EMBL/GenBank/DDBJ whole genome shotgun (WGS) entry which is preliminary data.</text>
</comment>
<accession>A0A9N9BDX1</accession>
<dbReference type="GO" id="GO:0006906">
    <property type="term" value="P:vesicle fusion"/>
    <property type="evidence" value="ECO:0007669"/>
    <property type="project" value="TreeGrafter"/>
</dbReference>
<dbReference type="GO" id="GO:0015031">
    <property type="term" value="P:protein transport"/>
    <property type="evidence" value="ECO:0007669"/>
    <property type="project" value="UniProtKB-KW"/>
</dbReference>
<dbReference type="GO" id="GO:0005801">
    <property type="term" value="C:cis-Golgi network"/>
    <property type="evidence" value="ECO:0007669"/>
    <property type="project" value="InterPro"/>
</dbReference>
<keyword evidence="9" id="KW-0175">Coiled coil</keyword>
<reference evidence="11" key="1">
    <citation type="submission" date="2021-06" db="EMBL/GenBank/DDBJ databases">
        <authorList>
            <person name="Kallberg Y."/>
            <person name="Tangrot J."/>
            <person name="Rosling A."/>
        </authorList>
    </citation>
    <scope>NUCLEOTIDE SEQUENCE</scope>
    <source>
        <strain evidence="11">MA453B</strain>
    </source>
</reference>
<dbReference type="OrthoDB" id="422156at2759"/>
<keyword evidence="3" id="KW-0813">Transport</keyword>
<proteinExistence type="inferred from homology"/>
<dbReference type="Proteomes" id="UP000789405">
    <property type="component" value="Unassembled WGS sequence"/>
</dbReference>
<evidence type="ECO:0000256" key="9">
    <source>
        <dbReference type="SAM" id="Coils"/>
    </source>
</evidence>
<keyword evidence="7" id="KW-0333">Golgi apparatus</keyword>
<sequence>MIRTNTLSPGSPSPATLLNPLNNISSTDVSTTPVQQLSWEFLRKQARQLENEIEQKLNSYSKLAAQVGRNISSSPGNIGNLYGGEGLVGNSSEAMELELDELIKKLTMVVNSMAEVVDRPSTTPTNPSMMHMLQRHRDILYDYSKDFKKTKKAFIHKPAKNHSDLLSSVRDDISSFKSGMSSETDYFLSERGRIENSHRMTDMVIEQAYETREEMGRQRSTLLKINTRMSRLTNLFPALNSLIGRINTRKTRDKIILAGTISFCIILLFWYINSGS</sequence>
<evidence type="ECO:0000256" key="6">
    <source>
        <dbReference type="ARBA" id="ARBA00022989"/>
    </source>
</evidence>
<dbReference type="EMBL" id="CAJVPY010002432">
    <property type="protein sequence ID" value="CAG8560456.1"/>
    <property type="molecule type" value="Genomic_DNA"/>
</dbReference>
<gene>
    <name evidence="11" type="ORF">DERYTH_LOCUS5711</name>
</gene>
<dbReference type="InterPro" id="IPR023601">
    <property type="entry name" value="Golgi_SNAP_su1"/>
</dbReference>
<evidence type="ECO:0000256" key="8">
    <source>
        <dbReference type="ARBA" id="ARBA00023136"/>
    </source>
</evidence>
<keyword evidence="6 10" id="KW-1133">Transmembrane helix</keyword>
<comment type="subcellular location">
    <subcellularLocation>
        <location evidence="1">Golgi apparatus membrane</location>
        <topology evidence="1">Single-pass type IV membrane protein</topology>
    </subcellularLocation>
</comment>
<evidence type="ECO:0000256" key="10">
    <source>
        <dbReference type="SAM" id="Phobius"/>
    </source>
</evidence>
<evidence type="ECO:0000313" key="12">
    <source>
        <dbReference type="Proteomes" id="UP000789405"/>
    </source>
</evidence>
<name>A0A9N9BDX1_9GLOM</name>
<feature type="transmembrane region" description="Helical" evidence="10">
    <location>
        <begin position="255"/>
        <end position="272"/>
    </location>
</feature>
<dbReference type="AlphaFoldDB" id="A0A9N9BDX1"/>
<keyword evidence="4 10" id="KW-0812">Transmembrane</keyword>
<protein>
    <submittedName>
        <fullName evidence="11">7873_t:CDS:1</fullName>
    </submittedName>
</protein>
<evidence type="ECO:0000256" key="5">
    <source>
        <dbReference type="ARBA" id="ARBA00022927"/>
    </source>
</evidence>
<comment type="similarity">
    <text evidence="2">Belongs to the GOSR1 family.</text>
</comment>
<evidence type="ECO:0000313" key="11">
    <source>
        <dbReference type="EMBL" id="CAG8560456.1"/>
    </source>
</evidence>
<keyword evidence="12" id="KW-1185">Reference proteome</keyword>
<dbReference type="GO" id="GO:0005484">
    <property type="term" value="F:SNAP receptor activity"/>
    <property type="evidence" value="ECO:0007669"/>
    <property type="project" value="TreeGrafter"/>
</dbReference>
<evidence type="ECO:0000256" key="3">
    <source>
        <dbReference type="ARBA" id="ARBA00022448"/>
    </source>
</evidence>
<organism evidence="11 12">
    <name type="scientific">Dentiscutata erythropus</name>
    <dbReference type="NCBI Taxonomy" id="1348616"/>
    <lineage>
        <taxon>Eukaryota</taxon>
        <taxon>Fungi</taxon>
        <taxon>Fungi incertae sedis</taxon>
        <taxon>Mucoromycota</taxon>
        <taxon>Glomeromycotina</taxon>
        <taxon>Glomeromycetes</taxon>
        <taxon>Diversisporales</taxon>
        <taxon>Gigasporaceae</taxon>
        <taxon>Dentiscutata</taxon>
    </lineage>
</organism>
<dbReference type="PIRSF" id="PIRSF027109">
    <property type="entry name" value="Golgi_SNARE"/>
    <property type="match status" value="1"/>
</dbReference>
<evidence type="ECO:0000256" key="4">
    <source>
        <dbReference type="ARBA" id="ARBA00022692"/>
    </source>
</evidence>
<evidence type="ECO:0000256" key="2">
    <source>
        <dbReference type="ARBA" id="ARBA00008473"/>
    </source>
</evidence>
<dbReference type="PANTHER" id="PTHR21094:SF2">
    <property type="entry name" value="GOLGI SNAP RECEPTOR COMPLEX MEMBER 1"/>
    <property type="match status" value="1"/>
</dbReference>
<dbReference type="PANTHER" id="PTHR21094">
    <property type="entry name" value="GOS-28 SNARE- RELATED"/>
    <property type="match status" value="1"/>
</dbReference>